<protein>
    <submittedName>
        <fullName evidence="1">Uncharacterized protein</fullName>
    </submittedName>
</protein>
<evidence type="ECO:0000313" key="2">
    <source>
        <dbReference type="Proteomes" id="UP000078540"/>
    </source>
</evidence>
<dbReference type="Proteomes" id="UP000078540">
    <property type="component" value="Unassembled WGS sequence"/>
</dbReference>
<dbReference type="EMBL" id="KQ976417">
    <property type="protein sequence ID" value="KYM89715.1"/>
    <property type="molecule type" value="Genomic_DNA"/>
</dbReference>
<accession>A0A195BRS2</accession>
<gene>
    <name evidence="1" type="ORF">ALC53_02027</name>
</gene>
<name>A0A195BRS2_9HYME</name>
<organism evidence="1 2">
    <name type="scientific">Atta colombica</name>
    <dbReference type="NCBI Taxonomy" id="520822"/>
    <lineage>
        <taxon>Eukaryota</taxon>
        <taxon>Metazoa</taxon>
        <taxon>Ecdysozoa</taxon>
        <taxon>Arthropoda</taxon>
        <taxon>Hexapoda</taxon>
        <taxon>Insecta</taxon>
        <taxon>Pterygota</taxon>
        <taxon>Neoptera</taxon>
        <taxon>Endopterygota</taxon>
        <taxon>Hymenoptera</taxon>
        <taxon>Apocrita</taxon>
        <taxon>Aculeata</taxon>
        <taxon>Formicoidea</taxon>
        <taxon>Formicidae</taxon>
        <taxon>Myrmicinae</taxon>
        <taxon>Atta</taxon>
    </lineage>
</organism>
<reference evidence="1 2" key="1">
    <citation type="submission" date="2015-09" db="EMBL/GenBank/DDBJ databases">
        <title>Atta colombica WGS genome.</title>
        <authorList>
            <person name="Nygaard S."/>
            <person name="Hu H."/>
            <person name="Boomsma J."/>
            <person name="Zhang G."/>
        </authorList>
    </citation>
    <scope>NUCLEOTIDE SEQUENCE [LARGE SCALE GENOMIC DNA]</scope>
    <source>
        <strain evidence="1">Treedump-2</strain>
        <tissue evidence="1">Whole body</tissue>
    </source>
</reference>
<proteinExistence type="predicted"/>
<evidence type="ECO:0000313" key="1">
    <source>
        <dbReference type="EMBL" id="KYM89715.1"/>
    </source>
</evidence>
<sequence>MVVDPTTLLPVVSGALSKNPSENREALVDVVVSCGTSEGRKKTPARWRARSRWRDKIAKGSREILHKVAYVTVLSNPWQTALICSVESFTSFRPKRNAPRDHEVNRNWLRDIPRECENCRDGTDLAKQTITKRDQSCFHFPRLGHDKATVRVKRIVSLGLTLDYTQMRRSMHRFMQRINKFLNSQKRRSLRYKCETREYCPVRREKRRKETGFHNREHKSVLEHLFPNKKWLSTQHIYRSIVRGLRPFANAAGVDVAKMNDPPFFKKDPQRGPGFTQKVVAMSLINATCS</sequence>
<keyword evidence="2" id="KW-1185">Reference proteome</keyword>
<dbReference type="AlphaFoldDB" id="A0A195BRS2"/>